<reference evidence="1" key="2">
    <citation type="journal article" date="2022" name="Microbiol. Resour. Announc.">
        <title>Metagenome Sequencing to Explore Phylogenomics of Terrestrial Cyanobacteria.</title>
        <authorList>
            <person name="Ward R.D."/>
            <person name="Stajich J.E."/>
            <person name="Johansen J.R."/>
            <person name="Huntemann M."/>
            <person name="Clum A."/>
            <person name="Foster B."/>
            <person name="Foster B."/>
            <person name="Roux S."/>
            <person name="Palaniappan K."/>
            <person name="Varghese N."/>
            <person name="Mukherjee S."/>
            <person name="Reddy T.B.K."/>
            <person name="Daum C."/>
            <person name="Copeland A."/>
            <person name="Chen I.A."/>
            <person name="Ivanova N.N."/>
            <person name="Kyrpides N.C."/>
            <person name="Shapiro N."/>
            <person name="Eloe-Fadrosh E.A."/>
            <person name="Pietrasiak N."/>
        </authorList>
    </citation>
    <scope>NUCLEOTIDE SEQUENCE</scope>
    <source>
        <strain evidence="1">GSE-TBD4-15B</strain>
    </source>
</reference>
<dbReference type="Proteomes" id="UP000707356">
    <property type="component" value="Unassembled WGS sequence"/>
</dbReference>
<comment type="caution">
    <text evidence="1">The sequence shown here is derived from an EMBL/GenBank/DDBJ whole genome shotgun (WGS) entry which is preliminary data.</text>
</comment>
<dbReference type="AlphaFoldDB" id="A0A951P8S9"/>
<organism evidence="1 2">
    <name type="scientific">Pegethrix bostrychoides GSE-TBD4-15B</name>
    <dbReference type="NCBI Taxonomy" id="2839662"/>
    <lineage>
        <taxon>Bacteria</taxon>
        <taxon>Bacillati</taxon>
        <taxon>Cyanobacteriota</taxon>
        <taxon>Cyanophyceae</taxon>
        <taxon>Oculatellales</taxon>
        <taxon>Oculatellaceae</taxon>
        <taxon>Pegethrix</taxon>
    </lineage>
</organism>
<proteinExistence type="predicted"/>
<name>A0A951P8S9_9CYAN</name>
<gene>
    <name evidence="1" type="ORF">KME07_06385</name>
</gene>
<protein>
    <submittedName>
        <fullName evidence="1">Uncharacterized protein</fullName>
    </submittedName>
</protein>
<evidence type="ECO:0000313" key="1">
    <source>
        <dbReference type="EMBL" id="MBW4465052.1"/>
    </source>
</evidence>
<accession>A0A951P8S9</accession>
<reference evidence="1" key="1">
    <citation type="submission" date="2021-05" db="EMBL/GenBank/DDBJ databases">
        <authorList>
            <person name="Pietrasiak N."/>
            <person name="Ward R."/>
            <person name="Stajich J.E."/>
            <person name="Kurbessoian T."/>
        </authorList>
    </citation>
    <scope>NUCLEOTIDE SEQUENCE</scope>
    <source>
        <strain evidence="1">GSE-TBD4-15B</strain>
    </source>
</reference>
<sequence>MTLAAIFVIAVEANAMAQGEARWEYQGVASTGEKVYLNLDSIQADARGGGYFFTYQIGQDRPFSFTPCDGRFQVVKADGVTFEPMLEPQSEATRKMLRRVCTYHLSQ</sequence>
<evidence type="ECO:0000313" key="2">
    <source>
        <dbReference type="Proteomes" id="UP000707356"/>
    </source>
</evidence>
<dbReference type="EMBL" id="JAHHHV010000029">
    <property type="protein sequence ID" value="MBW4465052.1"/>
    <property type="molecule type" value="Genomic_DNA"/>
</dbReference>